<dbReference type="AlphaFoldDB" id="A0A5N5T496"/>
<keyword evidence="3" id="KW-1185">Reference proteome</keyword>
<evidence type="ECO:0000313" key="2">
    <source>
        <dbReference type="EMBL" id="KAB7499780.1"/>
    </source>
</evidence>
<dbReference type="EMBL" id="SEYY01016703">
    <property type="protein sequence ID" value="KAB7499780.1"/>
    <property type="molecule type" value="Genomic_DNA"/>
</dbReference>
<proteinExistence type="predicted"/>
<feature type="region of interest" description="Disordered" evidence="1">
    <location>
        <begin position="680"/>
        <end position="710"/>
    </location>
</feature>
<feature type="non-terminal residue" evidence="2">
    <location>
        <position position="1"/>
    </location>
</feature>
<accession>A0A5N5T496</accession>
<feature type="compositionally biased region" description="Basic and acidic residues" evidence="1">
    <location>
        <begin position="91"/>
        <end position="104"/>
    </location>
</feature>
<evidence type="ECO:0000256" key="1">
    <source>
        <dbReference type="SAM" id="MobiDB-lite"/>
    </source>
</evidence>
<organism evidence="2 3">
    <name type="scientific">Armadillidium nasatum</name>
    <dbReference type="NCBI Taxonomy" id="96803"/>
    <lineage>
        <taxon>Eukaryota</taxon>
        <taxon>Metazoa</taxon>
        <taxon>Ecdysozoa</taxon>
        <taxon>Arthropoda</taxon>
        <taxon>Crustacea</taxon>
        <taxon>Multicrustacea</taxon>
        <taxon>Malacostraca</taxon>
        <taxon>Eumalacostraca</taxon>
        <taxon>Peracarida</taxon>
        <taxon>Isopoda</taxon>
        <taxon>Oniscidea</taxon>
        <taxon>Crinocheta</taxon>
        <taxon>Armadillidiidae</taxon>
        <taxon>Armadillidium</taxon>
    </lineage>
</organism>
<reference evidence="2 3" key="1">
    <citation type="journal article" date="2019" name="PLoS Biol.">
        <title>Sex chromosomes control vertical transmission of feminizing Wolbachia symbionts in an isopod.</title>
        <authorList>
            <person name="Becking T."/>
            <person name="Chebbi M.A."/>
            <person name="Giraud I."/>
            <person name="Moumen B."/>
            <person name="Laverre T."/>
            <person name="Caubet Y."/>
            <person name="Peccoud J."/>
            <person name="Gilbert C."/>
            <person name="Cordaux R."/>
        </authorList>
    </citation>
    <scope>NUCLEOTIDE SEQUENCE [LARGE SCALE GENOMIC DNA]</scope>
    <source>
        <strain evidence="2">ANa2</strain>
        <tissue evidence="2">Whole body excluding digestive tract and cuticle</tissue>
    </source>
</reference>
<feature type="region of interest" description="Disordered" evidence="1">
    <location>
        <begin position="56"/>
        <end position="104"/>
    </location>
</feature>
<dbReference type="Proteomes" id="UP000326759">
    <property type="component" value="Unassembled WGS sequence"/>
</dbReference>
<evidence type="ECO:0000313" key="3">
    <source>
        <dbReference type="Proteomes" id="UP000326759"/>
    </source>
</evidence>
<protein>
    <submittedName>
        <fullName evidence="2">Uncharacterized protein</fullName>
    </submittedName>
</protein>
<feature type="region of interest" description="Disordered" evidence="1">
    <location>
        <begin position="117"/>
        <end position="155"/>
    </location>
</feature>
<comment type="caution">
    <text evidence="2">The sequence shown here is derived from an EMBL/GenBank/DDBJ whole genome shotgun (WGS) entry which is preliminary data.</text>
</comment>
<dbReference type="OrthoDB" id="6372689at2759"/>
<gene>
    <name evidence="2" type="ORF">Anas_02071</name>
</gene>
<name>A0A5N5T496_9CRUS</name>
<feature type="compositionally biased region" description="Basic and acidic residues" evidence="1">
    <location>
        <begin position="700"/>
        <end position="710"/>
    </location>
</feature>
<sequence length="732" mass="83018">GCCSSTVFSEKAKKNRRWRTDRCFHDLTDSDTNSNQITDEVLKEKEVEKKALMKRRAFSKGRNSDKRPNSLSLQANTWSGSESGHRKPKRSVPDNKKVMSEKFSKFSSSEKGSLSLEKISSKSDLESSDINDDDTRGESFPYGERISPIGASHSEGNASFTKSSLFHRDHDVFASDMVYSPQSTFAEFTSDNSLDSSSVFDTRKAHFFTSETFSLLPIVDRRKYINSKAKEKGWFSESTTPINSPMSPTSETRRRWDKSIWPEVEKDLKRNYSVPNLVIQEDCSEDVFFYCNPLEAHDFQEKENQLEDLALSDNLFYHPETCFQVHENIPTDSSLLANWKLTCDTSFQTTDDSSFQTSLPLSSSYEDDQVKMKKLSLNTHDESGFEDEISKTISGSNELAIRNACTKFKNSEINLESFSFHTALEDKVETFPDKTEIFVSSTCLSTSTNDDKSYEHQASIVDYSELEFTSYLKESAIDSSNKLHIPYFGHEDHISFSEDADYSDDSLESPEIKSARDNTLEKVSLFKSFEHSIPSDSAMTMSKDSLEDDEVKLDSSVVLETSGERLSVFSEPINISSCQSVFDSTFSLERELSAYSSDSISSDSSQVFFRVNEEAKSLKTKLSQETFSLSEIDLTSPKTSRKLLRKEVEKRIPCSSSSDESDVEQSKFFTRKKRRSKSSSYLFSSPRVSDDDEYNYHLSDSSEYHPKKVNSRELEKGINVSVNPAKVKDGII</sequence>
<feature type="compositionally biased region" description="Polar residues" evidence="1">
    <location>
        <begin position="69"/>
        <end position="82"/>
    </location>
</feature>